<keyword evidence="1" id="KW-0812">Transmembrane</keyword>
<keyword evidence="1" id="KW-1133">Transmembrane helix</keyword>
<dbReference type="Pfam" id="PF11104">
    <property type="entry name" value="PilM_2"/>
    <property type="match status" value="1"/>
</dbReference>
<dbReference type="InterPro" id="IPR005883">
    <property type="entry name" value="PilM"/>
</dbReference>
<organism evidence="2 3">
    <name type="scientific">Candidatus Gottesmanbacteria bacterium RBG_16_43_7</name>
    <dbReference type="NCBI Taxonomy" id="1798373"/>
    <lineage>
        <taxon>Bacteria</taxon>
        <taxon>Candidatus Gottesmaniibacteriota</taxon>
    </lineage>
</organism>
<dbReference type="InterPro" id="IPR050696">
    <property type="entry name" value="FtsA/MreB"/>
</dbReference>
<dbReference type="PANTHER" id="PTHR32432:SF3">
    <property type="entry name" value="ETHANOLAMINE UTILIZATION PROTEIN EUTJ"/>
    <property type="match status" value="1"/>
</dbReference>
<feature type="transmembrane region" description="Helical" evidence="1">
    <location>
        <begin position="325"/>
        <end position="348"/>
    </location>
</feature>
<evidence type="ECO:0000313" key="3">
    <source>
        <dbReference type="Proteomes" id="UP000176854"/>
    </source>
</evidence>
<reference evidence="2 3" key="1">
    <citation type="journal article" date="2016" name="Nat. Commun.">
        <title>Thousands of microbial genomes shed light on interconnected biogeochemical processes in an aquifer system.</title>
        <authorList>
            <person name="Anantharaman K."/>
            <person name="Brown C.T."/>
            <person name="Hug L.A."/>
            <person name="Sharon I."/>
            <person name="Castelle C.J."/>
            <person name="Probst A.J."/>
            <person name="Thomas B.C."/>
            <person name="Singh A."/>
            <person name="Wilkins M.J."/>
            <person name="Karaoz U."/>
            <person name="Brodie E.L."/>
            <person name="Williams K.H."/>
            <person name="Hubbard S.S."/>
            <person name="Banfield J.F."/>
        </authorList>
    </citation>
    <scope>NUCLEOTIDE SEQUENCE [LARGE SCALE GENOMIC DNA]</scope>
</reference>
<dbReference type="InterPro" id="IPR043129">
    <property type="entry name" value="ATPase_NBD"/>
</dbReference>
<comment type="caution">
    <text evidence="2">The sequence shown here is derived from an EMBL/GenBank/DDBJ whole genome shotgun (WGS) entry which is preliminary data.</text>
</comment>
<evidence type="ECO:0000313" key="2">
    <source>
        <dbReference type="EMBL" id="OGG08913.1"/>
    </source>
</evidence>
<dbReference type="Gene3D" id="3.30.420.40">
    <property type="match status" value="2"/>
</dbReference>
<dbReference type="STRING" id="1798373.A2154_02930"/>
<dbReference type="Gene3D" id="3.30.1490.300">
    <property type="match status" value="1"/>
</dbReference>
<sequence length="475" mass="52983">MVSLPEILLPKYKHFGLSVEKTVLRAVELDDKGRPQRLAEAQIPPDTFVDGVLSRTDVFITSIKNLMQSGKISTPYVAVCFPEVFAYTRGYSLPKISVDDLHEAISWKAKELFPFPEEEIYFDWKLLNIDEQECKLSVVAVTKKVLDPLVSALVAAGLKPLRFEPDASALTRLLILKGGQHALLVDVSAKGAYVTLVEENKALFTTVITCTNDDTATTYLANIDSTLKEIDVFYRDKGILTPDNTCVYITGDMANEKWVTHLRELLGYPASMLQTQIQRVPFNKSYAAASQAIAPPRDEHSINLLPIDIQQKYDLARKIHFYEVLLGRVSVGVFILCMISTVIFLLAAMERTRTENDMNRLRNAQSGQQNNLAGIYSLNAQAKAIVALSPLRKTAVEYITAILELLTEDIQITQIDFDDAKLQFKLSGTAKTRDALLGFKQNLDASGQFIYITLPLVSLETPVQVPFILTFVVKS</sequence>
<dbReference type="EMBL" id="MFJC01000039">
    <property type="protein sequence ID" value="OGG08913.1"/>
    <property type="molecule type" value="Genomic_DNA"/>
</dbReference>
<name>A0A1F5Z967_9BACT</name>
<dbReference type="AlphaFoldDB" id="A0A1F5Z967"/>
<keyword evidence="1" id="KW-0472">Membrane</keyword>
<dbReference type="SUPFAM" id="SSF53067">
    <property type="entry name" value="Actin-like ATPase domain"/>
    <property type="match status" value="1"/>
</dbReference>
<dbReference type="Proteomes" id="UP000176854">
    <property type="component" value="Unassembled WGS sequence"/>
</dbReference>
<accession>A0A1F5Z967</accession>
<evidence type="ECO:0000256" key="1">
    <source>
        <dbReference type="SAM" id="Phobius"/>
    </source>
</evidence>
<proteinExistence type="predicted"/>
<dbReference type="PANTHER" id="PTHR32432">
    <property type="entry name" value="CELL DIVISION PROTEIN FTSA-RELATED"/>
    <property type="match status" value="1"/>
</dbReference>
<gene>
    <name evidence="2" type="ORF">A2154_02930</name>
</gene>
<protein>
    <submittedName>
        <fullName evidence="2">Uncharacterized protein</fullName>
    </submittedName>
</protein>